<feature type="region of interest" description="Disordered" evidence="1">
    <location>
        <begin position="1"/>
        <end position="117"/>
    </location>
</feature>
<dbReference type="EMBL" id="CAUYUJ010022688">
    <property type="protein sequence ID" value="CAK0912014.1"/>
    <property type="molecule type" value="Genomic_DNA"/>
</dbReference>
<feature type="compositionally biased region" description="Polar residues" evidence="1">
    <location>
        <begin position="153"/>
        <end position="176"/>
    </location>
</feature>
<comment type="caution">
    <text evidence="2">The sequence shown here is derived from an EMBL/GenBank/DDBJ whole genome shotgun (WGS) entry which is preliminary data.</text>
</comment>
<proteinExistence type="predicted"/>
<reference evidence="2" key="1">
    <citation type="submission" date="2023-10" db="EMBL/GenBank/DDBJ databases">
        <authorList>
            <person name="Chen Y."/>
            <person name="Shah S."/>
            <person name="Dougan E. K."/>
            <person name="Thang M."/>
            <person name="Chan C."/>
        </authorList>
    </citation>
    <scope>NUCLEOTIDE SEQUENCE [LARGE SCALE GENOMIC DNA]</scope>
</reference>
<feature type="compositionally biased region" description="Low complexity" evidence="1">
    <location>
        <begin position="190"/>
        <end position="203"/>
    </location>
</feature>
<evidence type="ECO:0000256" key="1">
    <source>
        <dbReference type="SAM" id="MobiDB-lite"/>
    </source>
</evidence>
<dbReference type="Proteomes" id="UP001189429">
    <property type="component" value="Unassembled WGS sequence"/>
</dbReference>
<accession>A0ABN9YI65</accession>
<evidence type="ECO:0000313" key="2">
    <source>
        <dbReference type="EMBL" id="CAK0912014.1"/>
    </source>
</evidence>
<feature type="non-terminal residue" evidence="2">
    <location>
        <position position="228"/>
    </location>
</feature>
<feature type="region of interest" description="Disordered" evidence="1">
    <location>
        <begin position="142"/>
        <end position="228"/>
    </location>
</feature>
<organism evidence="2 3">
    <name type="scientific">Prorocentrum cordatum</name>
    <dbReference type="NCBI Taxonomy" id="2364126"/>
    <lineage>
        <taxon>Eukaryota</taxon>
        <taxon>Sar</taxon>
        <taxon>Alveolata</taxon>
        <taxon>Dinophyceae</taxon>
        <taxon>Prorocentrales</taxon>
        <taxon>Prorocentraceae</taxon>
        <taxon>Prorocentrum</taxon>
    </lineage>
</organism>
<name>A0ABN9YI65_9DINO</name>
<evidence type="ECO:0000313" key="3">
    <source>
        <dbReference type="Proteomes" id="UP001189429"/>
    </source>
</evidence>
<feature type="compositionally biased region" description="Low complexity" evidence="1">
    <location>
        <begin position="19"/>
        <end position="54"/>
    </location>
</feature>
<protein>
    <submittedName>
        <fullName evidence="2">Uncharacterized protein</fullName>
    </submittedName>
</protein>
<sequence length="228" mass="22264">MPSPSERGHLAALPPSPAPREGGPPTGAGAPRAASAAAPAGWHAPLPGAMAAGAPRRDDLYGLLGGMDGTASPGHLRQVHAAVLPPPEPMPGAAALPGRAMRGLGRSGPANLAPAYQASRWGREEGAPTAAALGPALLLQPPASLRPAVSPGTLASTPPASPGSLSSTPVHSSWSRRQGGLGGAPPGTPPSGAAPAARTAGALWEPVDIQGLASERTSPAGWRQGAAP</sequence>
<gene>
    <name evidence="2" type="ORF">PCOR1329_LOCUS85707</name>
</gene>
<keyword evidence="3" id="KW-1185">Reference proteome</keyword>